<dbReference type="PANTHER" id="PTHR16515:SF49">
    <property type="entry name" value="GASTRULA ZINC FINGER PROTEIN XLCGF49.1-LIKE-RELATED"/>
    <property type="match status" value="1"/>
</dbReference>
<comment type="similarity">
    <text evidence="2">Belongs to the krueppel C2H2-type zinc-finger protein family.</text>
</comment>
<dbReference type="Proteomes" id="UP000694548">
    <property type="component" value="Unassembled WGS sequence"/>
</dbReference>
<dbReference type="FunFam" id="3.30.160.60:FF:000417">
    <property type="entry name" value="Zinc finger protein"/>
    <property type="match status" value="1"/>
</dbReference>
<protein>
    <recommendedName>
        <fullName evidence="13">C2H2-type domain-containing protein</fullName>
    </recommendedName>
</protein>
<evidence type="ECO:0000256" key="5">
    <source>
        <dbReference type="ARBA" id="ARBA00022771"/>
    </source>
</evidence>
<dbReference type="GeneTree" id="ENSGT00940000154446"/>
<evidence type="ECO:0000256" key="1">
    <source>
        <dbReference type="ARBA" id="ARBA00004123"/>
    </source>
</evidence>
<evidence type="ECO:0000313" key="14">
    <source>
        <dbReference type="Ensembl" id="ENSNFUP00015031858.1"/>
    </source>
</evidence>
<evidence type="ECO:0000256" key="7">
    <source>
        <dbReference type="ARBA" id="ARBA00023015"/>
    </source>
</evidence>
<proteinExistence type="inferred from homology"/>
<evidence type="ECO:0000256" key="12">
    <source>
        <dbReference type="SAM" id="MobiDB-lite"/>
    </source>
</evidence>
<evidence type="ECO:0000256" key="11">
    <source>
        <dbReference type="PROSITE-ProRule" id="PRU00042"/>
    </source>
</evidence>
<dbReference type="PROSITE" id="PS50157">
    <property type="entry name" value="ZINC_FINGER_C2H2_2"/>
    <property type="match status" value="6"/>
</dbReference>
<keyword evidence="8" id="KW-0238">DNA-binding</keyword>
<dbReference type="GO" id="GO:0008270">
    <property type="term" value="F:zinc ion binding"/>
    <property type="evidence" value="ECO:0007669"/>
    <property type="project" value="UniProtKB-KW"/>
</dbReference>
<sequence length="404" mass="45862">MCEFKVTAVGNSRYVFLFPTDVQQIVQVKEDPEEQSAGVEQQDPEHLHIKEEKEELWTSLKGEHLCLKEETDSAWFHFSSVSIKSEDDEEKRLSSQLHQQQIKDKDVPTSSSSDQMTAETGGGAGTSRNPDLNPHEQTSDSSETEVSGDDDMNLDSGMSDSGSETGDEDHDWNEKRSSESGVKTVNISFSCLECGERFHDKQSLQKHVRVTNHSAIRSSSSLGNKKSFRLKQPVDSFREVQKELKSFSCGDCGKIFSTKSSFNRHQRIHTGQKPFACEFCGQRFKHKSTLTCHMRVHTGQKPFVCELCGQTFKHKSNLNDHTRVHTGHKPFVCELCGKRCTQKANLNTHMRVHTGHKPFVCELCGQRFTRKWNLNAHMRVHTGDKPFVSSVEKDMDKREIYSST</sequence>
<dbReference type="SUPFAM" id="SSF57667">
    <property type="entry name" value="beta-beta-alpha zinc fingers"/>
    <property type="match status" value="3"/>
</dbReference>
<keyword evidence="6" id="KW-0862">Zinc</keyword>
<feature type="domain" description="C2H2-type" evidence="13">
    <location>
        <begin position="247"/>
        <end position="274"/>
    </location>
</feature>
<dbReference type="Ensembl" id="ENSNFUT00015033298.1">
    <property type="protein sequence ID" value="ENSNFUP00015031858.1"/>
    <property type="gene ID" value="ENSNFUG00015015605.1"/>
</dbReference>
<accession>A0A8C6NWU5</accession>
<dbReference type="GO" id="GO:0005634">
    <property type="term" value="C:nucleus"/>
    <property type="evidence" value="ECO:0007669"/>
    <property type="project" value="UniProtKB-SubCell"/>
</dbReference>
<dbReference type="FunFam" id="3.30.160.60:FF:000213">
    <property type="entry name" value="Zinc finger protein 624"/>
    <property type="match status" value="1"/>
</dbReference>
<dbReference type="PANTHER" id="PTHR16515">
    <property type="entry name" value="PR DOMAIN ZINC FINGER PROTEIN"/>
    <property type="match status" value="1"/>
</dbReference>
<evidence type="ECO:0000313" key="15">
    <source>
        <dbReference type="Proteomes" id="UP000694548"/>
    </source>
</evidence>
<dbReference type="InterPro" id="IPR036236">
    <property type="entry name" value="Znf_C2H2_sf"/>
</dbReference>
<evidence type="ECO:0000256" key="3">
    <source>
        <dbReference type="ARBA" id="ARBA00022723"/>
    </source>
</evidence>
<feature type="domain" description="C2H2-type" evidence="13">
    <location>
        <begin position="303"/>
        <end position="330"/>
    </location>
</feature>
<dbReference type="InterPro" id="IPR013087">
    <property type="entry name" value="Znf_C2H2_type"/>
</dbReference>
<evidence type="ECO:0000256" key="2">
    <source>
        <dbReference type="ARBA" id="ARBA00006991"/>
    </source>
</evidence>
<dbReference type="GO" id="GO:0010468">
    <property type="term" value="P:regulation of gene expression"/>
    <property type="evidence" value="ECO:0007669"/>
    <property type="project" value="TreeGrafter"/>
</dbReference>
<reference evidence="14" key="1">
    <citation type="submission" date="2025-08" db="UniProtKB">
        <authorList>
            <consortium name="Ensembl"/>
        </authorList>
    </citation>
    <scope>IDENTIFICATION</scope>
</reference>
<feature type="domain" description="C2H2-type" evidence="13">
    <location>
        <begin position="359"/>
        <end position="386"/>
    </location>
</feature>
<dbReference type="AlphaFoldDB" id="A0A8C6NWU5"/>
<dbReference type="GO" id="GO:0003677">
    <property type="term" value="F:DNA binding"/>
    <property type="evidence" value="ECO:0007669"/>
    <property type="project" value="UniProtKB-KW"/>
</dbReference>
<comment type="subcellular location">
    <subcellularLocation>
        <location evidence="1">Nucleus</location>
    </subcellularLocation>
</comment>
<evidence type="ECO:0000256" key="4">
    <source>
        <dbReference type="ARBA" id="ARBA00022737"/>
    </source>
</evidence>
<keyword evidence="10" id="KW-0539">Nucleus</keyword>
<keyword evidence="5 11" id="KW-0863">Zinc-finger</keyword>
<dbReference type="FunFam" id="3.30.160.60:FF:000100">
    <property type="entry name" value="Zinc finger 45-like"/>
    <property type="match status" value="1"/>
</dbReference>
<feature type="domain" description="C2H2-type" evidence="13">
    <location>
        <begin position="331"/>
        <end position="358"/>
    </location>
</feature>
<name>A0A8C6NWU5_NOTFU</name>
<evidence type="ECO:0000256" key="9">
    <source>
        <dbReference type="ARBA" id="ARBA00023163"/>
    </source>
</evidence>
<keyword evidence="7" id="KW-0805">Transcription regulation</keyword>
<evidence type="ECO:0000256" key="10">
    <source>
        <dbReference type="ARBA" id="ARBA00023242"/>
    </source>
</evidence>
<dbReference type="FunFam" id="3.30.160.60:FF:001963">
    <property type="entry name" value="Replication initiator 1"/>
    <property type="match status" value="1"/>
</dbReference>
<evidence type="ECO:0000256" key="6">
    <source>
        <dbReference type="ARBA" id="ARBA00022833"/>
    </source>
</evidence>
<feature type="region of interest" description="Disordered" evidence="12">
    <location>
        <begin position="89"/>
        <end position="179"/>
    </location>
</feature>
<keyword evidence="9" id="KW-0804">Transcription</keyword>
<feature type="domain" description="C2H2-type" evidence="13">
    <location>
        <begin position="275"/>
        <end position="302"/>
    </location>
</feature>
<feature type="domain" description="C2H2-type" evidence="13">
    <location>
        <begin position="189"/>
        <end position="218"/>
    </location>
</feature>
<dbReference type="PROSITE" id="PS00028">
    <property type="entry name" value="ZINC_FINGER_C2H2_1"/>
    <property type="match status" value="6"/>
</dbReference>
<dbReference type="FunFam" id="3.30.160.60:FF:001480">
    <property type="entry name" value="Si:cabz01071911.3"/>
    <property type="match status" value="1"/>
</dbReference>
<reference evidence="14" key="2">
    <citation type="submission" date="2025-09" db="UniProtKB">
        <authorList>
            <consortium name="Ensembl"/>
        </authorList>
    </citation>
    <scope>IDENTIFICATION</scope>
</reference>
<evidence type="ECO:0000259" key="13">
    <source>
        <dbReference type="PROSITE" id="PS50157"/>
    </source>
</evidence>
<dbReference type="SMART" id="SM00355">
    <property type="entry name" value="ZnF_C2H2"/>
    <property type="match status" value="6"/>
</dbReference>
<evidence type="ECO:0000256" key="8">
    <source>
        <dbReference type="ARBA" id="ARBA00023125"/>
    </source>
</evidence>
<feature type="compositionally biased region" description="Acidic residues" evidence="12">
    <location>
        <begin position="142"/>
        <end position="153"/>
    </location>
</feature>
<dbReference type="FunFam" id="3.30.160.60:FF:000446">
    <property type="entry name" value="Zinc finger protein"/>
    <property type="match status" value="1"/>
</dbReference>
<feature type="compositionally biased region" description="Polar residues" evidence="12">
    <location>
        <begin position="108"/>
        <end position="118"/>
    </location>
</feature>
<keyword evidence="15" id="KW-1185">Reference proteome</keyword>
<organism evidence="14 15">
    <name type="scientific">Nothobranchius furzeri</name>
    <name type="common">Turquoise killifish</name>
    <dbReference type="NCBI Taxonomy" id="105023"/>
    <lineage>
        <taxon>Eukaryota</taxon>
        <taxon>Metazoa</taxon>
        <taxon>Chordata</taxon>
        <taxon>Craniata</taxon>
        <taxon>Vertebrata</taxon>
        <taxon>Euteleostomi</taxon>
        <taxon>Actinopterygii</taxon>
        <taxon>Neopterygii</taxon>
        <taxon>Teleostei</taxon>
        <taxon>Neoteleostei</taxon>
        <taxon>Acanthomorphata</taxon>
        <taxon>Ovalentaria</taxon>
        <taxon>Atherinomorphae</taxon>
        <taxon>Cyprinodontiformes</taxon>
        <taxon>Nothobranchiidae</taxon>
        <taxon>Nothobranchius</taxon>
    </lineage>
</organism>
<dbReference type="InterPro" id="IPR050331">
    <property type="entry name" value="Zinc_finger"/>
</dbReference>
<dbReference type="Pfam" id="PF00096">
    <property type="entry name" value="zf-C2H2"/>
    <property type="match status" value="6"/>
</dbReference>
<keyword evidence="3" id="KW-0479">Metal-binding</keyword>
<keyword evidence="4" id="KW-0677">Repeat</keyword>
<dbReference type="Gene3D" id="3.30.160.60">
    <property type="entry name" value="Classic Zinc Finger"/>
    <property type="match status" value="5"/>
</dbReference>